<dbReference type="PROSITE" id="PS51257">
    <property type="entry name" value="PROKAR_LIPOPROTEIN"/>
    <property type="match status" value="1"/>
</dbReference>
<dbReference type="Pfam" id="PF04972">
    <property type="entry name" value="BON"/>
    <property type="match status" value="1"/>
</dbReference>
<reference evidence="3" key="1">
    <citation type="journal article" date="2019" name="Int. J. Syst. Evol. Microbiol.">
        <title>The Global Catalogue of Microorganisms (GCM) 10K type strain sequencing project: providing services to taxonomists for standard genome sequencing and annotation.</title>
        <authorList>
            <consortium name="The Broad Institute Genomics Platform"/>
            <consortium name="The Broad Institute Genome Sequencing Center for Infectious Disease"/>
            <person name="Wu L."/>
            <person name="Ma J."/>
        </authorList>
    </citation>
    <scope>NUCLEOTIDE SEQUENCE [LARGE SCALE GENOMIC DNA]</scope>
    <source>
        <strain evidence="3">JCM 16673</strain>
    </source>
</reference>
<dbReference type="RefSeq" id="WP_344764597.1">
    <property type="nucleotide sequence ID" value="NZ_BAAAZE010000013.1"/>
</dbReference>
<dbReference type="EMBL" id="BAAAZE010000013">
    <property type="protein sequence ID" value="GAA4030428.1"/>
    <property type="molecule type" value="Genomic_DNA"/>
</dbReference>
<organism evidence="2 3">
    <name type="scientific">Actimicrobium antarcticum</name>
    <dbReference type="NCBI Taxonomy" id="1051899"/>
    <lineage>
        <taxon>Bacteria</taxon>
        <taxon>Pseudomonadati</taxon>
        <taxon>Pseudomonadota</taxon>
        <taxon>Betaproteobacteria</taxon>
        <taxon>Burkholderiales</taxon>
        <taxon>Oxalobacteraceae</taxon>
        <taxon>Actimicrobium</taxon>
    </lineage>
</organism>
<accession>A0ABP7TS34</accession>
<name>A0ABP7TS34_9BURK</name>
<dbReference type="InterPro" id="IPR051686">
    <property type="entry name" value="Lipoprotein_DolP"/>
</dbReference>
<keyword evidence="3" id="KW-1185">Reference proteome</keyword>
<comment type="caution">
    <text evidence="2">The sequence shown here is derived from an EMBL/GenBank/DDBJ whole genome shotgun (WGS) entry which is preliminary data.</text>
</comment>
<proteinExistence type="predicted"/>
<dbReference type="PROSITE" id="PS50914">
    <property type="entry name" value="BON"/>
    <property type="match status" value="1"/>
</dbReference>
<dbReference type="Proteomes" id="UP001501353">
    <property type="component" value="Unassembled WGS sequence"/>
</dbReference>
<feature type="domain" description="BON" evidence="1">
    <location>
        <begin position="41"/>
        <end position="109"/>
    </location>
</feature>
<dbReference type="PANTHER" id="PTHR34606">
    <property type="entry name" value="BON DOMAIN-CONTAINING PROTEIN"/>
    <property type="match status" value="1"/>
</dbReference>
<gene>
    <name evidence="2" type="ORF">GCM10022212_30900</name>
</gene>
<evidence type="ECO:0000313" key="3">
    <source>
        <dbReference type="Proteomes" id="UP001501353"/>
    </source>
</evidence>
<evidence type="ECO:0000313" key="2">
    <source>
        <dbReference type="EMBL" id="GAA4030428.1"/>
    </source>
</evidence>
<protein>
    <recommendedName>
        <fullName evidence="1">BON domain-containing protein</fullName>
    </recommendedName>
</protein>
<dbReference type="InterPro" id="IPR007055">
    <property type="entry name" value="BON_dom"/>
</dbReference>
<dbReference type="PANTHER" id="PTHR34606:SF16">
    <property type="entry name" value="BON DOMAIN-CONTAINING PROTEIN"/>
    <property type="match status" value="1"/>
</dbReference>
<sequence>MNTRFRVAICSAAAFTLIGLGGCNKTPKVSGEASSGSVNLADADVTTNVKTALLHDAILNGFDIHVTTLKGDVRLDGIVDTQSRIDTTIKLIRGVDGVHTIHDGLTIKK</sequence>
<dbReference type="Gene3D" id="3.30.1340.30">
    <property type="match status" value="1"/>
</dbReference>
<evidence type="ECO:0000259" key="1">
    <source>
        <dbReference type="PROSITE" id="PS50914"/>
    </source>
</evidence>